<evidence type="ECO:0000313" key="2">
    <source>
        <dbReference type="EMBL" id="KAL3417800.1"/>
    </source>
</evidence>
<dbReference type="Proteomes" id="UP001629113">
    <property type="component" value="Unassembled WGS sequence"/>
</dbReference>
<dbReference type="PROSITE" id="PS50181">
    <property type="entry name" value="FBOX"/>
    <property type="match status" value="1"/>
</dbReference>
<organism evidence="2 3">
    <name type="scientific">Phlyctema vagabunda</name>
    <dbReference type="NCBI Taxonomy" id="108571"/>
    <lineage>
        <taxon>Eukaryota</taxon>
        <taxon>Fungi</taxon>
        <taxon>Dikarya</taxon>
        <taxon>Ascomycota</taxon>
        <taxon>Pezizomycotina</taxon>
        <taxon>Leotiomycetes</taxon>
        <taxon>Helotiales</taxon>
        <taxon>Dermateaceae</taxon>
        <taxon>Phlyctema</taxon>
    </lineage>
</organism>
<dbReference type="Pfam" id="PF00646">
    <property type="entry name" value="F-box"/>
    <property type="match status" value="1"/>
</dbReference>
<evidence type="ECO:0000259" key="1">
    <source>
        <dbReference type="PROSITE" id="PS50181"/>
    </source>
</evidence>
<feature type="domain" description="F-box" evidence="1">
    <location>
        <begin position="1"/>
        <end position="47"/>
    </location>
</feature>
<dbReference type="InterPro" id="IPR036047">
    <property type="entry name" value="F-box-like_dom_sf"/>
</dbReference>
<dbReference type="Gene3D" id="1.20.1280.50">
    <property type="match status" value="1"/>
</dbReference>
<protein>
    <submittedName>
        <fullName evidence="2">F-box domain-containing protein</fullName>
    </submittedName>
</protein>
<dbReference type="SMART" id="SM00256">
    <property type="entry name" value="FBOX"/>
    <property type="match status" value="1"/>
</dbReference>
<dbReference type="SUPFAM" id="SSF81383">
    <property type="entry name" value="F-box domain"/>
    <property type="match status" value="1"/>
</dbReference>
<proteinExistence type="predicted"/>
<evidence type="ECO:0000313" key="3">
    <source>
        <dbReference type="Proteomes" id="UP001629113"/>
    </source>
</evidence>
<dbReference type="CDD" id="cd09917">
    <property type="entry name" value="F-box_SF"/>
    <property type="match status" value="1"/>
</dbReference>
<keyword evidence="3" id="KW-1185">Reference proteome</keyword>
<comment type="caution">
    <text evidence="2">The sequence shown here is derived from an EMBL/GenBank/DDBJ whole genome shotgun (WGS) entry which is preliminary data.</text>
</comment>
<reference evidence="2 3" key="1">
    <citation type="submission" date="2024-06" db="EMBL/GenBank/DDBJ databases">
        <title>Complete genome of Phlyctema vagabunda strain 19-DSS-EL-015.</title>
        <authorList>
            <person name="Fiorenzani C."/>
        </authorList>
    </citation>
    <scope>NUCLEOTIDE SEQUENCE [LARGE SCALE GENOMIC DNA]</scope>
    <source>
        <strain evidence="2 3">19-DSS-EL-015</strain>
    </source>
</reference>
<sequence>MQDITDLPNDLFLLVVTHLCPQDLVRIQRVSKLWRATFTEPEFARRLLLLYYSRAREVRELSCQTGVEPSQLFTKVAGRYHHLKKGRPHTIEKLPLSKSFVVPEWARYYPVAPWSRHLQFEEKTAPFHYPEPLWTYDDSILIFPSADLQQYTLYDLGSGIRRTISFEPAGRVVRRIRLKEKVFLIEWCEPDAYHQLNENETVFRHFATAYDLVKDDDGIWHIRFRNEWKIHFLGMPLNSRDRFFSVHSATHYVLYLWQPNRSAWGEDEPIESLAIWDISSPSPYLPSQDSTGKGKPEESIEGAVIIKRLSFADLDFYGIRQRSNPAFRELRLDESNVYFIEEDHRWMVGEQSSLTLPRLHALRSVGIPFAAGPRWQDECGADGDVNLSFCERGSESRHPRFSPCWRHEEFPYLTVAEAEDFKAGVKFTARHCFMLETISINVKPRIDVSQPGFAVSLHDHMWQQMLGKGSIQGDERWLIGENHNDEIVILHFDRPMSDQIIT</sequence>
<gene>
    <name evidence="2" type="ORF">PVAG01_10810</name>
</gene>
<dbReference type="EMBL" id="JBFCZG010000010">
    <property type="protein sequence ID" value="KAL3417800.1"/>
    <property type="molecule type" value="Genomic_DNA"/>
</dbReference>
<dbReference type="InterPro" id="IPR001810">
    <property type="entry name" value="F-box_dom"/>
</dbReference>
<accession>A0ABR4P3A9</accession>
<name>A0ABR4P3A9_9HELO</name>